<evidence type="ECO:0000259" key="9">
    <source>
        <dbReference type="PROSITE" id="PS51296"/>
    </source>
</evidence>
<reference evidence="10 11" key="1">
    <citation type="submission" date="2019-03" db="EMBL/GenBank/DDBJ databases">
        <title>Roseomonas sp. a novel Roseomonas species isolated from Sea whip Gorgonian.</title>
        <authorList>
            <person name="Li F."/>
            <person name="Pan X."/>
            <person name="Huang S."/>
            <person name="Li Z."/>
            <person name="Meng B."/>
        </authorList>
    </citation>
    <scope>NUCLEOTIDE SEQUENCE [LARGE SCALE GENOMIC DNA]</scope>
    <source>
        <strain evidence="10 11">M0104</strain>
    </source>
</reference>
<keyword evidence="7" id="KW-0408">Iron</keyword>
<dbReference type="InterPro" id="IPR036922">
    <property type="entry name" value="Rieske_2Fe-2S_sf"/>
</dbReference>
<keyword evidence="8" id="KW-0411">Iron-sulfur</keyword>
<dbReference type="OrthoDB" id="7809559at2"/>
<dbReference type="PROSITE" id="PS51296">
    <property type="entry name" value="RIESKE"/>
    <property type="match status" value="1"/>
</dbReference>
<comment type="cofactor">
    <cofactor evidence="1">
        <name>FAD</name>
        <dbReference type="ChEBI" id="CHEBI:57692"/>
    </cofactor>
</comment>
<dbReference type="PANTHER" id="PTHR43557">
    <property type="entry name" value="APOPTOSIS-INDUCING FACTOR 1"/>
    <property type="match status" value="1"/>
</dbReference>
<keyword evidence="6" id="KW-0560">Oxidoreductase</keyword>
<evidence type="ECO:0000256" key="8">
    <source>
        <dbReference type="ARBA" id="ARBA00023014"/>
    </source>
</evidence>
<sequence length="519" mass="55443">MARAKEPDLTQGVPLSALPDGGMLAGRVGEEMVLLARRGESVFAIGAKCTHYGAPLAEGLMVGETVRCPWHHACFSLRSGEALRAPALAPAARWKVERHGSRLVVREKAAPAPARPPPLGAPGRILILGGGAAGLAAAERLRREGYAGSLTLLSDDADPPYDRPSLSKDFLSGEAGEQDLPLFPERFYADQGIALRLGAAVTRIDATARQVQLEGGESLPFDRLLIATGAEPVRPPIPGAEAPEVLTLRSWRDSRRIIRQAASARHAVLVGASFIALEVAAALRQRGLAVTVVAPDRRPLEKTLGPQLAQAVRQLHEEKGVAFRLGQEVAAIGPGGLRLKDGTAVAADLVLLGTGVRPRTALAEAAGLAVENGILVDAHLQTSAPGIFAAGDVARWPDPHSGGRIRVEHWVVAGRMGQVAALNMLGRRRRFDAVPFFWNRHYHDLNIDYLGHAEEWDAIIAEGRVEEGKALLRYRKGGRDLAVATVDRDLECLAEEAAMEARLPGGMRPQVRAADRRGS</sequence>
<feature type="domain" description="Rieske" evidence="9">
    <location>
        <begin position="10"/>
        <end position="105"/>
    </location>
</feature>
<dbReference type="Pfam" id="PF00355">
    <property type="entry name" value="Rieske"/>
    <property type="match status" value="1"/>
</dbReference>
<dbReference type="InterPro" id="IPR017941">
    <property type="entry name" value="Rieske_2Fe-2S"/>
</dbReference>
<dbReference type="SUPFAM" id="SSF51905">
    <property type="entry name" value="FAD/NAD(P)-binding domain"/>
    <property type="match status" value="1"/>
</dbReference>
<evidence type="ECO:0000256" key="4">
    <source>
        <dbReference type="ARBA" id="ARBA00022723"/>
    </source>
</evidence>
<evidence type="ECO:0000256" key="1">
    <source>
        <dbReference type="ARBA" id="ARBA00001974"/>
    </source>
</evidence>
<evidence type="ECO:0000256" key="6">
    <source>
        <dbReference type="ARBA" id="ARBA00023002"/>
    </source>
</evidence>
<keyword evidence="3" id="KW-0001">2Fe-2S</keyword>
<dbReference type="GO" id="GO:0005737">
    <property type="term" value="C:cytoplasm"/>
    <property type="evidence" value="ECO:0007669"/>
    <property type="project" value="TreeGrafter"/>
</dbReference>
<gene>
    <name evidence="10" type="ORF">E0493_06445</name>
</gene>
<dbReference type="AlphaFoldDB" id="A0A845B734"/>
<dbReference type="InterPro" id="IPR050446">
    <property type="entry name" value="FAD-oxidoreductase/Apoptosis"/>
</dbReference>
<dbReference type="GO" id="GO:0051537">
    <property type="term" value="F:2 iron, 2 sulfur cluster binding"/>
    <property type="evidence" value="ECO:0007669"/>
    <property type="project" value="UniProtKB-KW"/>
</dbReference>
<dbReference type="Gene3D" id="2.102.10.10">
    <property type="entry name" value="Rieske [2Fe-2S] iron-sulphur domain"/>
    <property type="match status" value="1"/>
</dbReference>
<keyword evidence="4" id="KW-0479">Metal-binding</keyword>
<dbReference type="RefSeq" id="WP_160936111.1">
    <property type="nucleotide sequence ID" value="NZ_SNVJ01000004.1"/>
</dbReference>
<dbReference type="EMBL" id="SNVJ01000004">
    <property type="protein sequence ID" value="MXP62991.1"/>
    <property type="molecule type" value="Genomic_DNA"/>
</dbReference>
<comment type="caution">
    <text evidence="10">The sequence shown here is derived from an EMBL/GenBank/DDBJ whole genome shotgun (WGS) entry which is preliminary data.</text>
</comment>
<keyword evidence="5" id="KW-0274">FAD</keyword>
<keyword evidence="11" id="KW-1185">Reference proteome</keyword>
<protein>
    <submittedName>
        <fullName evidence="10">Pyridine nucleotide-disulfide oxidoreductase</fullName>
    </submittedName>
</protein>
<keyword evidence="2" id="KW-0285">Flavoprotein</keyword>
<name>A0A845B734_9PROT</name>
<dbReference type="GO" id="GO:0016651">
    <property type="term" value="F:oxidoreductase activity, acting on NAD(P)H"/>
    <property type="evidence" value="ECO:0007669"/>
    <property type="project" value="TreeGrafter"/>
</dbReference>
<evidence type="ECO:0000256" key="7">
    <source>
        <dbReference type="ARBA" id="ARBA00023004"/>
    </source>
</evidence>
<dbReference type="InterPro" id="IPR023753">
    <property type="entry name" value="FAD/NAD-binding_dom"/>
</dbReference>
<dbReference type="GO" id="GO:0046872">
    <property type="term" value="F:metal ion binding"/>
    <property type="evidence" value="ECO:0007669"/>
    <property type="project" value="UniProtKB-KW"/>
</dbReference>
<dbReference type="PRINTS" id="PR00411">
    <property type="entry name" value="PNDRDTASEI"/>
</dbReference>
<organism evidence="10 11">
    <name type="scientific">Teichococcus coralli</name>
    <dbReference type="NCBI Taxonomy" id="2545983"/>
    <lineage>
        <taxon>Bacteria</taxon>
        <taxon>Pseudomonadati</taxon>
        <taxon>Pseudomonadota</taxon>
        <taxon>Alphaproteobacteria</taxon>
        <taxon>Acetobacterales</taxon>
        <taxon>Roseomonadaceae</taxon>
        <taxon>Roseomonas</taxon>
    </lineage>
</organism>
<dbReference type="PANTHER" id="PTHR43557:SF2">
    <property type="entry name" value="RIESKE DOMAIN-CONTAINING PROTEIN-RELATED"/>
    <property type="match status" value="1"/>
</dbReference>
<evidence type="ECO:0000313" key="10">
    <source>
        <dbReference type="EMBL" id="MXP62991.1"/>
    </source>
</evidence>
<proteinExistence type="predicted"/>
<dbReference type="InterPro" id="IPR036188">
    <property type="entry name" value="FAD/NAD-bd_sf"/>
</dbReference>
<dbReference type="SUPFAM" id="SSF50022">
    <property type="entry name" value="ISP domain"/>
    <property type="match status" value="1"/>
</dbReference>
<dbReference type="Proteomes" id="UP000460715">
    <property type="component" value="Unassembled WGS sequence"/>
</dbReference>
<dbReference type="Gene3D" id="3.50.50.60">
    <property type="entry name" value="FAD/NAD(P)-binding domain"/>
    <property type="match status" value="2"/>
</dbReference>
<dbReference type="SUPFAM" id="SSF55424">
    <property type="entry name" value="FAD/NAD-linked reductases, dimerisation (C-terminal) domain"/>
    <property type="match status" value="1"/>
</dbReference>
<dbReference type="InterPro" id="IPR016156">
    <property type="entry name" value="FAD/NAD-linked_Rdtase_dimer_sf"/>
</dbReference>
<evidence type="ECO:0000256" key="2">
    <source>
        <dbReference type="ARBA" id="ARBA00022630"/>
    </source>
</evidence>
<dbReference type="Pfam" id="PF07992">
    <property type="entry name" value="Pyr_redox_2"/>
    <property type="match status" value="1"/>
</dbReference>
<dbReference type="Gene3D" id="3.30.390.30">
    <property type="match status" value="1"/>
</dbReference>
<evidence type="ECO:0000256" key="5">
    <source>
        <dbReference type="ARBA" id="ARBA00022827"/>
    </source>
</evidence>
<evidence type="ECO:0000256" key="3">
    <source>
        <dbReference type="ARBA" id="ARBA00022714"/>
    </source>
</evidence>
<evidence type="ECO:0000313" key="11">
    <source>
        <dbReference type="Proteomes" id="UP000460715"/>
    </source>
</evidence>
<dbReference type="PRINTS" id="PR00368">
    <property type="entry name" value="FADPNR"/>
</dbReference>
<accession>A0A845B734</accession>